<evidence type="ECO:0000313" key="3">
    <source>
        <dbReference type="EMBL" id="MET3604915.1"/>
    </source>
</evidence>
<dbReference type="InterPro" id="IPR002477">
    <property type="entry name" value="Peptidoglycan-bd-like"/>
</dbReference>
<feature type="domain" description="Peptidase M15C" evidence="2">
    <location>
        <begin position="191"/>
        <end position="252"/>
    </location>
</feature>
<protein>
    <submittedName>
        <fullName evidence="4">Peptidoglycan-binding protein</fullName>
    </submittedName>
</protein>
<dbReference type="InterPro" id="IPR036365">
    <property type="entry name" value="PGBD-like_sf"/>
</dbReference>
<name>A0A5C1PX99_9BURK</name>
<dbReference type="Gene3D" id="3.30.1380.10">
    <property type="match status" value="1"/>
</dbReference>
<evidence type="ECO:0000259" key="2">
    <source>
        <dbReference type="Pfam" id="PF13539"/>
    </source>
</evidence>
<organism evidence="4 5">
    <name type="scientific">Sphaerotilus sulfidivorans</name>
    <dbReference type="NCBI Taxonomy" id="639200"/>
    <lineage>
        <taxon>Bacteria</taxon>
        <taxon>Pseudomonadati</taxon>
        <taxon>Pseudomonadota</taxon>
        <taxon>Betaproteobacteria</taxon>
        <taxon>Burkholderiales</taxon>
        <taxon>Sphaerotilaceae</taxon>
        <taxon>Sphaerotilus</taxon>
    </lineage>
</organism>
<gene>
    <name evidence="3" type="ORF">ABIC99_002739</name>
    <name evidence="4" type="ORF">EWH46_04015</name>
</gene>
<evidence type="ECO:0000313" key="5">
    <source>
        <dbReference type="Proteomes" id="UP000323522"/>
    </source>
</evidence>
<dbReference type="Gene3D" id="1.10.101.10">
    <property type="entry name" value="PGBD-like superfamily/PGBD"/>
    <property type="match status" value="1"/>
</dbReference>
<evidence type="ECO:0000313" key="6">
    <source>
        <dbReference type="Proteomes" id="UP001549111"/>
    </source>
</evidence>
<dbReference type="Pfam" id="PF13539">
    <property type="entry name" value="Peptidase_M15_4"/>
    <property type="match status" value="1"/>
</dbReference>
<dbReference type="AlphaFoldDB" id="A0A5C1PX99"/>
<sequence length="266" mass="29381">MSQETLLASVGFQATNRAADVALVQRLLLRRGYRVGLVDGICGDRTRAAIRTFQQGFLSVPDGRVDPGGTTWRHLQEKRPAPTRDGGSLTRLVALPPRNSVNNGLVAANNAYMVQKLGQPRSQYGVDCQPVTDPRLKRNIRTEMVGPLRVTGLVPALQNLRTVVEEIRTLQPDIHAGLGTAGMLCCRYVRGSTTAISNHSWGTAIDVKINGELDDYRDGLVQYGLTLIAPIFNRHGWYWGVTFSREDGMHFEASRSLIDSWSQQIV</sequence>
<dbReference type="RefSeq" id="WP_149502773.1">
    <property type="nucleotide sequence ID" value="NZ_CP035708.1"/>
</dbReference>
<reference evidence="3 6" key="2">
    <citation type="submission" date="2024-06" db="EMBL/GenBank/DDBJ databases">
        <title>Genomic Encyclopedia of Type Strains, Phase IV (KMG-IV): sequencing the most valuable type-strain genomes for metagenomic binning, comparative biology and taxonomic classification.</title>
        <authorList>
            <person name="Goeker M."/>
        </authorList>
    </citation>
    <scope>NUCLEOTIDE SEQUENCE [LARGE SCALE GENOMIC DNA]</scope>
    <source>
        <strain evidence="3 6">D-501</strain>
    </source>
</reference>
<dbReference type="InterPro" id="IPR036366">
    <property type="entry name" value="PGBDSf"/>
</dbReference>
<keyword evidence="6" id="KW-1185">Reference proteome</keyword>
<dbReference type="KEGG" id="snn:EWH46_04015"/>
<evidence type="ECO:0000259" key="1">
    <source>
        <dbReference type="Pfam" id="PF01471"/>
    </source>
</evidence>
<accession>A0A5C1PX99</accession>
<dbReference type="SUPFAM" id="SSF47090">
    <property type="entry name" value="PGBD-like"/>
    <property type="match status" value="1"/>
</dbReference>
<dbReference type="SUPFAM" id="SSF55166">
    <property type="entry name" value="Hedgehog/DD-peptidase"/>
    <property type="match status" value="1"/>
</dbReference>
<dbReference type="Proteomes" id="UP001549111">
    <property type="component" value="Unassembled WGS sequence"/>
</dbReference>
<reference evidence="4 5" key="1">
    <citation type="submission" date="2019-02" db="EMBL/GenBank/DDBJ databases">
        <title>Complete Genome Sequence and Methylome Analysis of Sphaerotilus natans subsp. sulfidivorans D-507.</title>
        <authorList>
            <person name="Fomenkov A."/>
            <person name="Gridneva E."/>
            <person name="Smolyakov D."/>
            <person name="Dubinina G."/>
            <person name="Vincze T."/>
            <person name="Grabovich M."/>
            <person name="Roberts R.J."/>
        </authorList>
    </citation>
    <scope>NUCLEOTIDE SEQUENCE [LARGE SCALE GENOMIC DNA]</scope>
    <source>
        <strain evidence="4 5">D-507</strain>
    </source>
</reference>
<dbReference type="EMBL" id="JBEPLS010000010">
    <property type="protein sequence ID" value="MET3604915.1"/>
    <property type="molecule type" value="Genomic_DNA"/>
</dbReference>
<dbReference type="InterPro" id="IPR009045">
    <property type="entry name" value="Zn_M74/Hedgehog-like"/>
</dbReference>
<evidence type="ECO:0000313" key="4">
    <source>
        <dbReference type="EMBL" id="QEN00027.1"/>
    </source>
</evidence>
<dbReference type="InterPro" id="IPR039561">
    <property type="entry name" value="Peptidase_M15C"/>
</dbReference>
<feature type="domain" description="Peptidoglycan binding-like" evidence="1">
    <location>
        <begin position="18"/>
        <end position="67"/>
    </location>
</feature>
<dbReference type="EMBL" id="CP035708">
    <property type="protein sequence ID" value="QEN00027.1"/>
    <property type="molecule type" value="Genomic_DNA"/>
</dbReference>
<dbReference type="OrthoDB" id="614750at2"/>
<dbReference type="Proteomes" id="UP000323522">
    <property type="component" value="Chromosome"/>
</dbReference>
<dbReference type="Pfam" id="PF01471">
    <property type="entry name" value="PG_binding_1"/>
    <property type="match status" value="1"/>
</dbReference>
<proteinExistence type="predicted"/>
<dbReference type="GO" id="GO:0008233">
    <property type="term" value="F:peptidase activity"/>
    <property type="evidence" value="ECO:0007669"/>
    <property type="project" value="InterPro"/>
</dbReference>